<reference evidence="1 2" key="1">
    <citation type="submission" date="2017-11" db="EMBL/GenBank/DDBJ databases">
        <title>Genome-resolved metagenomics identifies genetic mobility, metabolic interactions, and unexpected diversity in perchlorate-reducing communities.</title>
        <authorList>
            <person name="Barnum T.P."/>
            <person name="Figueroa I.A."/>
            <person name="Carlstrom C.I."/>
            <person name="Lucas L.N."/>
            <person name="Engelbrektson A.L."/>
            <person name="Coates J.D."/>
        </authorList>
    </citation>
    <scope>NUCLEOTIDE SEQUENCE [LARGE SCALE GENOMIC DNA]</scope>
    <source>
        <strain evidence="1">BM706</strain>
    </source>
</reference>
<name>A0A2N5ZC11_MUIH1</name>
<dbReference type="AlphaFoldDB" id="A0A2N5ZC11"/>
<sequence length="128" mass="15061">MKDNKNLLFYKIDFSKFSSRELDDLIKWSVYFKIDIYFYQCENYLSGDEENIPSEINLLDPSEIVSFIEKNSIILIQTGYSDLEEKADVIFSYTGDGISKTNNAFLFSHLSKIRETLENLFFYKKISD</sequence>
<gene>
    <name evidence="1" type="ORF">C0601_11360</name>
</gene>
<organism evidence="1 2">
    <name type="scientific">Muiribacterium halophilum</name>
    <dbReference type="NCBI Taxonomy" id="2053465"/>
    <lineage>
        <taxon>Bacteria</taxon>
        <taxon>Candidatus Muiribacteriota</taxon>
        <taxon>Candidatus Muiribacteriia</taxon>
        <taxon>Candidatus Muiribacteriales</taxon>
        <taxon>Candidatus Muiribacteriaceae</taxon>
        <taxon>Candidatus Muiribacterium</taxon>
    </lineage>
</organism>
<protein>
    <submittedName>
        <fullName evidence="1">Uncharacterized protein</fullName>
    </submittedName>
</protein>
<evidence type="ECO:0000313" key="1">
    <source>
        <dbReference type="EMBL" id="PLX16211.1"/>
    </source>
</evidence>
<dbReference type="Proteomes" id="UP000234857">
    <property type="component" value="Unassembled WGS sequence"/>
</dbReference>
<accession>A0A2N5ZC11</accession>
<evidence type="ECO:0000313" key="2">
    <source>
        <dbReference type="Proteomes" id="UP000234857"/>
    </source>
</evidence>
<proteinExistence type="predicted"/>
<comment type="caution">
    <text evidence="1">The sequence shown here is derived from an EMBL/GenBank/DDBJ whole genome shotgun (WGS) entry which is preliminary data.</text>
</comment>
<dbReference type="EMBL" id="PKTG01000122">
    <property type="protein sequence ID" value="PLX16211.1"/>
    <property type="molecule type" value="Genomic_DNA"/>
</dbReference>